<dbReference type="SUPFAM" id="SSF46785">
    <property type="entry name" value="Winged helix' DNA-binding domain"/>
    <property type="match status" value="1"/>
</dbReference>
<dbReference type="InterPro" id="IPR042197">
    <property type="entry name" value="Apaf_helical"/>
</dbReference>
<evidence type="ECO:0000256" key="3">
    <source>
        <dbReference type="ARBA" id="ARBA00022821"/>
    </source>
</evidence>
<evidence type="ECO:0000256" key="1">
    <source>
        <dbReference type="ARBA" id="ARBA00022614"/>
    </source>
</evidence>
<reference evidence="5" key="1">
    <citation type="journal article" date="2012" name="Nat. Biotechnol.">
        <title>Draft genome sequence of pigeonpea (Cajanus cajan), an orphan legume crop of resource-poor farmers.</title>
        <authorList>
            <person name="Varshney R.K."/>
            <person name="Chen W."/>
            <person name="Li Y."/>
            <person name="Bharti A.K."/>
            <person name="Saxena R.K."/>
            <person name="Schlueter J.A."/>
            <person name="Donoghue M.T."/>
            <person name="Azam S."/>
            <person name="Fan G."/>
            <person name="Whaley A.M."/>
            <person name="Farmer A.D."/>
            <person name="Sheridan J."/>
            <person name="Iwata A."/>
            <person name="Tuteja R."/>
            <person name="Penmetsa R.V."/>
            <person name="Wu W."/>
            <person name="Upadhyaya H.D."/>
            <person name="Yang S.P."/>
            <person name="Shah T."/>
            <person name="Saxena K.B."/>
            <person name="Michael T."/>
            <person name="McCombie W.R."/>
            <person name="Yang B."/>
            <person name="Zhang G."/>
            <person name="Yang H."/>
            <person name="Wang J."/>
            <person name="Spillane C."/>
            <person name="Cook D.R."/>
            <person name="May G.D."/>
            <person name="Xu X."/>
            <person name="Jackson S.A."/>
        </authorList>
    </citation>
    <scope>NUCLEOTIDE SEQUENCE [LARGE SCALE GENOMIC DNA]</scope>
</reference>
<dbReference type="InterPro" id="IPR036390">
    <property type="entry name" value="WH_DNA-bd_sf"/>
</dbReference>
<name>A0A151RCT6_CAJCA</name>
<dbReference type="Pfam" id="PF23282">
    <property type="entry name" value="WHD_ROQ1"/>
    <property type="match status" value="1"/>
</dbReference>
<dbReference type="Gene3D" id="3.40.50.300">
    <property type="entry name" value="P-loop containing nucleotide triphosphate hydrolases"/>
    <property type="match status" value="1"/>
</dbReference>
<dbReference type="Proteomes" id="UP000075243">
    <property type="component" value="Unassembled WGS sequence"/>
</dbReference>
<dbReference type="EMBL" id="KQ483840">
    <property type="protein sequence ID" value="KYP40392.1"/>
    <property type="molecule type" value="Genomic_DNA"/>
</dbReference>
<dbReference type="InterPro" id="IPR000157">
    <property type="entry name" value="TIR_dom"/>
</dbReference>
<dbReference type="Pfam" id="PF01582">
    <property type="entry name" value="TIR"/>
    <property type="match status" value="1"/>
</dbReference>
<keyword evidence="1" id="KW-0433">Leucine-rich repeat</keyword>
<dbReference type="SUPFAM" id="SSF52540">
    <property type="entry name" value="P-loop containing nucleoside triphosphate hydrolases"/>
    <property type="match status" value="1"/>
</dbReference>
<dbReference type="Pfam" id="PF00931">
    <property type="entry name" value="NB-ARC"/>
    <property type="match status" value="1"/>
</dbReference>
<feature type="domain" description="TIR" evidence="4">
    <location>
        <begin position="1"/>
        <end position="138"/>
    </location>
</feature>
<dbReference type="OMA" id="GCNNLEY"/>
<dbReference type="PRINTS" id="PR00364">
    <property type="entry name" value="DISEASERSIST"/>
</dbReference>
<dbReference type="GO" id="GO:0043531">
    <property type="term" value="F:ADP binding"/>
    <property type="evidence" value="ECO:0007669"/>
    <property type="project" value="InterPro"/>
</dbReference>
<proteinExistence type="predicted"/>
<dbReference type="SMART" id="SM00255">
    <property type="entry name" value="TIR"/>
    <property type="match status" value="1"/>
</dbReference>
<sequence>MKKIYAFVDDKLERGHEIWPSLVQAIKQSFISLVIFSQDYACSRWCFEELVTILECKEKYGRIVVPIFYHLKPTHVRHQSLESYKNAFAEHERNYENKVQMWRQALRESAGFSGIESSKFQNDAELLKEIVNLVLTKLAEPMFRSKGLVGIDEKIADVESLIRKSKESKDICLIGIWGMGGVGKTTLAEEIFNKLQSEYEGYYFLANEREQSSKRGIISLKNEIFSALLTNVVRISTQNSLPDDIVRRIGRMKVFIVLDNVNDSDHLQNLLGALDNFGSGSRIIVTTRDEQVLNANKADEIYRLREFSFDKALELFNLIVFNQSDHQREDAKGIPLVLKVLAHRLRGKNKEVWESELNKLKKMPPTKVYDVMKLSYDDLDRKEQRIFLDLACFVLRLHRKVNVGNLRSLLKDEESDNSVVVGLERLKDKALITFSKLNFICMHDSLQEMGWEIVRRESNKDPRSCSWLWDPDDICEALKNDKGIESIRSMQIDLTKIKEQKLSHHIFAKMSRLQFLEIYNGSYRHSILAEVILKLPFSKMKKLWDGVKNLVNLKELDLNSSEELKKLPDLSKAINLEVLILWGCSRLTKVHPSIFTLGKLEKLDLWNCKSFTILASDSHLCSLNYLNLDLCINLIEFSLISKNMTELRLEDTKIRVLPSSFGHQRKLKSLHLAGSSIVRLPSSFNNLTQLLHLDVYYCTKLQTIAELPLSLETLDAQACYSLQSLPDLPPSLKTLNLKSCTLLQSLPKFPPSLVTLNVQSCISLQTISKLPSSLKTLKAGFCESLKSLPELSPSLEILNVESCKLLQSLPWLPLSLETLHAQHCDSLQTITELPLFLKTLDVRYCASLQSLPELPLFLTNLEANNCGSLLSVQEFPVFLETLEVRFCESLQSLPEVPLFLKVLNVESCKSLQSLPRLPPSLETLCARCCHSLQTLPELPSSLETLNVQECKSLQSLPELPLSLKILEAQFCYLLQTLPELPPCLETLNVTECKSLKTALLFPSTAVEQLRETRTRVLFLNCLNLDEHSLVAIGLNVQINMMKFANQHLL</sequence>
<accession>A0A151RCT6</accession>
<keyword evidence="2" id="KW-0677">Repeat</keyword>
<evidence type="ECO:0000256" key="2">
    <source>
        <dbReference type="ARBA" id="ARBA00022737"/>
    </source>
</evidence>
<evidence type="ECO:0000313" key="5">
    <source>
        <dbReference type="EMBL" id="KYP40392.1"/>
    </source>
</evidence>
<dbReference type="InterPro" id="IPR035897">
    <property type="entry name" value="Toll_tir_struct_dom_sf"/>
</dbReference>
<dbReference type="InterPro" id="IPR032675">
    <property type="entry name" value="LRR_dom_sf"/>
</dbReference>
<dbReference type="Gramene" id="C.cajan_37445.t">
    <property type="protein sequence ID" value="C.cajan_37445.t"/>
    <property type="gene ID" value="C.cajan_37445"/>
</dbReference>
<evidence type="ECO:0000313" key="6">
    <source>
        <dbReference type="Proteomes" id="UP000075243"/>
    </source>
</evidence>
<dbReference type="Gene3D" id="1.10.8.430">
    <property type="entry name" value="Helical domain of apoptotic protease-activating factors"/>
    <property type="match status" value="1"/>
</dbReference>
<dbReference type="PANTHER" id="PTHR11017">
    <property type="entry name" value="LEUCINE-RICH REPEAT-CONTAINING PROTEIN"/>
    <property type="match status" value="1"/>
</dbReference>
<dbReference type="InterPro" id="IPR002182">
    <property type="entry name" value="NB-ARC"/>
</dbReference>
<keyword evidence="3" id="KW-0611">Plant defense</keyword>
<dbReference type="SUPFAM" id="SSF52058">
    <property type="entry name" value="L domain-like"/>
    <property type="match status" value="2"/>
</dbReference>
<keyword evidence="6" id="KW-1185">Reference proteome</keyword>
<gene>
    <name evidence="5" type="ORF">KK1_038284</name>
</gene>
<dbReference type="InterPro" id="IPR058192">
    <property type="entry name" value="WHD_ROQ1-like"/>
</dbReference>
<dbReference type="GO" id="GO:0007165">
    <property type="term" value="P:signal transduction"/>
    <property type="evidence" value="ECO:0007669"/>
    <property type="project" value="InterPro"/>
</dbReference>
<dbReference type="InterPro" id="IPR027417">
    <property type="entry name" value="P-loop_NTPase"/>
</dbReference>
<dbReference type="InterPro" id="IPR011713">
    <property type="entry name" value="Leu-rich_rpt_3"/>
</dbReference>
<dbReference type="InterPro" id="IPR044974">
    <property type="entry name" value="Disease_R_plants"/>
</dbReference>
<evidence type="ECO:0000259" key="4">
    <source>
        <dbReference type="PROSITE" id="PS50104"/>
    </source>
</evidence>
<dbReference type="GO" id="GO:0006952">
    <property type="term" value="P:defense response"/>
    <property type="evidence" value="ECO:0007669"/>
    <property type="project" value="UniProtKB-KW"/>
</dbReference>
<organism evidence="5 6">
    <name type="scientific">Cajanus cajan</name>
    <name type="common">Pigeon pea</name>
    <name type="synonym">Cajanus indicus</name>
    <dbReference type="NCBI Taxonomy" id="3821"/>
    <lineage>
        <taxon>Eukaryota</taxon>
        <taxon>Viridiplantae</taxon>
        <taxon>Streptophyta</taxon>
        <taxon>Embryophyta</taxon>
        <taxon>Tracheophyta</taxon>
        <taxon>Spermatophyta</taxon>
        <taxon>Magnoliopsida</taxon>
        <taxon>eudicotyledons</taxon>
        <taxon>Gunneridae</taxon>
        <taxon>Pentapetalae</taxon>
        <taxon>rosids</taxon>
        <taxon>fabids</taxon>
        <taxon>Fabales</taxon>
        <taxon>Fabaceae</taxon>
        <taxon>Papilionoideae</taxon>
        <taxon>50 kb inversion clade</taxon>
        <taxon>NPAAA clade</taxon>
        <taxon>indigoferoid/millettioid clade</taxon>
        <taxon>Phaseoleae</taxon>
        <taxon>Cajanus</taxon>
    </lineage>
</organism>
<dbReference type="SUPFAM" id="SSF52200">
    <property type="entry name" value="Toll/Interleukin receptor TIR domain"/>
    <property type="match status" value="1"/>
</dbReference>
<dbReference type="AlphaFoldDB" id="A0A151RCT6"/>
<dbReference type="PANTHER" id="PTHR11017:SF263">
    <property type="entry name" value="ADP-RIBOSYL CYCLASE_CYCLIC ADP-RIBOSE HYDROLASE"/>
    <property type="match status" value="1"/>
</dbReference>
<dbReference type="Pfam" id="PF07725">
    <property type="entry name" value="LRR_3"/>
    <property type="match status" value="1"/>
</dbReference>
<dbReference type="Gene3D" id="3.40.50.10140">
    <property type="entry name" value="Toll/interleukin-1 receptor homology (TIR) domain"/>
    <property type="match status" value="1"/>
</dbReference>
<protein>
    <submittedName>
        <fullName evidence="5">TMV resistance protein N</fullName>
    </submittedName>
</protein>
<dbReference type="PROSITE" id="PS50104">
    <property type="entry name" value="TIR"/>
    <property type="match status" value="1"/>
</dbReference>
<dbReference type="SMART" id="SM00364">
    <property type="entry name" value="LRR_BAC"/>
    <property type="match status" value="12"/>
</dbReference>
<dbReference type="Gene3D" id="3.80.10.10">
    <property type="entry name" value="Ribonuclease Inhibitor"/>
    <property type="match status" value="3"/>
</dbReference>